<dbReference type="Pfam" id="PF08447">
    <property type="entry name" value="PAS_3"/>
    <property type="match status" value="1"/>
</dbReference>
<dbReference type="InterPro" id="IPR013655">
    <property type="entry name" value="PAS_fold_3"/>
</dbReference>
<keyword evidence="1" id="KW-1133">Transmembrane helix</keyword>
<dbReference type="PANTHER" id="PTHR46663:SF3">
    <property type="entry name" value="SLL0267 PROTEIN"/>
    <property type="match status" value="1"/>
</dbReference>
<evidence type="ECO:0000259" key="2">
    <source>
        <dbReference type="PROSITE" id="PS50112"/>
    </source>
</evidence>
<dbReference type="SUPFAM" id="SSF55073">
    <property type="entry name" value="Nucleotide cyclase"/>
    <property type="match status" value="1"/>
</dbReference>
<feature type="domain" description="PAC" evidence="3">
    <location>
        <begin position="644"/>
        <end position="696"/>
    </location>
</feature>
<dbReference type="Pfam" id="PF00990">
    <property type="entry name" value="GGDEF"/>
    <property type="match status" value="1"/>
</dbReference>
<dbReference type="PROSITE" id="PS50887">
    <property type="entry name" value="GGDEF"/>
    <property type="match status" value="1"/>
</dbReference>
<dbReference type="InterPro" id="IPR001610">
    <property type="entry name" value="PAC"/>
</dbReference>
<evidence type="ECO:0000313" key="5">
    <source>
        <dbReference type="EMBL" id="MCG2576303.1"/>
    </source>
</evidence>
<sequence length="862" mass="95591">MKKKQSLNAFLTLLIGICIAPLVLLAAYLAKDSIQVAKDGRDQKAFFLAHNFATALDQNLTSRIKSLNMLALSPLADNAARWPEFYREAQNFQQSFDSHVIFADTEMRMLFNTRTPYGTALPALPRPDGRAAAPLALATGKPAISDLLHGPIAKAPLVAIAVPVLRDGKAVKLLLTTLETKQLQQRLEQLALPQGWSMAVVDGNKQTIARVGPPEKTGAAGDPDGQGRVVAPMGVAPWSVVLEIPRDVYRTPLVSAGLALAAAIVVTVLASVLGGLWASRRLAREVISLTGTDSPEAESSIIEIATARELLVSANNALQEGERRFRATFDQAAVGIAHVGPDGHWLRVNERLCEIVGYSSDELLDKSFQDITHPDDLALDEEYVRQVLAGELAFYSMEKRYWHKSGTIVWINLTVSLVRKADGSPDYFISVVEDISSRKNTEARLAEKQQVLKNLAGIASDYFWAIDERFRFTQISSSIAKHSKLDYQEYIGKTRWEIPCVGVDAAAWAQHRATLENHQPFRNFELGLVNRDGELRWFVISGDPIFGVYGEFKGYRGVTQDVTGRRKSEETLRLHAAVFSSVQEGIVITDIQGTVLAVNPAFTAISEYAAEEVVGNNMRLLRSGRHDEAFYSNMYHSLEVTGFWQGEIWNRRKSGEVYPEWIAISSVRNAEGELTHYIGVQIDMSRMQHTETKLERLAQYDALTELPNRLLLATRLEHTVERAKRHRMLGAVLYIDLDRFKPVNDTLGHAAGDELLQLVAKRLGDRLRGVDTLARQGGDEFVVVLDEINNREGAAHVAQSLINELQKPFVLSGERAVQIGGSIGIAMFPEYGEQPEQLIELADQALYQAKRSGRGRFAFYQA</sequence>
<dbReference type="NCBIfam" id="TIGR00229">
    <property type="entry name" value="sensory_box"/>
    <property type="match status" value="3"/>
</dbReference>
<dbReference type="InterPro" id="IPR000160">
    <property type="entry name" value="GGDEF_dom"/>
</dbReference>
<dbReference type="PROSITE" id="PS50113">
    <property type="entry name" value="PAC"/>
    <property type="match status" value="3"/>
</dbReference>
<dbReference type="NCBIfam" id="TIGR00254">
    <property type="entry name" value="GGDEF"/>
    <property type="match status" value="1"/>
</dbReference>
<dbReference type="Gene3D" id="3.30.450.20">
    <property type="entry name" value="PAS domain"/>
    <property type="match status" value="3"/>
</dbReference>
<dbReference type="InterPro" id="IPR052163">
    <property type="entry name" value="DGC-Regulatory_Protein"/>
</dbReference>
<dbReference type="Pfam" id="PF13426">
    <property type="entry name" value="PAS_9"/>
    <property type="match status" value="2"/>
</dbReference>
<dbReference type="InterPro" id="IPR000700">
    <property type="entry name" value="PAS-assoc_C"/>
</dbReference>
<dbReference type="EMBL" id="JAKLTN010000001">
    <property type="protein sequence ID" value="MCG2576303.1"/>
    <property type="molecule type" value="Genomic_DNA"/>
</dbReference>
<dbReference type="InterPro" id="IPR029787">
    <property type="entry name" value="Nucleotide_cyclase"/>
</dbReference>
<proteinExistence type="predicted"/>
<dbReference type="PROSITE" id="PS50112">
    <property type="entry name" value="PAS"/>
    <property type="match status" value="2"/>
</dbReference>
<dbReference type="CDD" id="cd01949">
    <property type="entry name" value="GGDEF"/>
    <property type="match status" value="1"/>
</dbReference>
<dbReference type="SMART" id="SM00086">
    <property type="entry name" value="PAC"/>
    <property type="match status" value="3"/>
</dbReference>
<evidence type="ECO:0000313" key="6">
    <source>
        <dbReference type="Proteomes" id="UP001165384"/>
    </source>
</evidence>
<dbReference type="InterPro" id="IPR000014">
    <property type="entry name" value="PAS"/>
</dbReference>
<dbReference type="RefSeq" id="WP_275708081.1">
    <property type="nucleotide sequence ID" value="NZ_JAKLTN010000001.1"/>
</dbReference>
<dbReference type="SMART" id="SM00267">
    <property type="entry name" value="GGDEF"/>
    <property type="match status" value="1"/>
</dbReference>
<evidence type="ECO:0000259" key="4">
    <source>
        <dbReference type="PROSITE" id="PS50887"/>
    </source>
</evidence>
<feature type="domain" description="PAC" evidence="3">
    <location>
        <begin position="395"/>
        <end position="447"/>
    </location>
</feature>
<feature type="domain" description="PAS" evidence="2">
    <location>
        <begin position="321"/>
        <end position="391"/>
    </location>
</feature>
<dbReference type="SUPFAM" id="SSF55785">
    <property type="entry name" value="PYP-like sensor domain (PAS domain)"/>
    <property type="match status" value="3"/>
</dbReference>
<reference evidence="5" key="1">
    <citation type="submission" date="2022-01" db="EMBL/GenBank/DDBJ databases">
        <authorList>
            <person name="Jo J.-H."/>
            <person name="Im W.-T."/>
        </authorList>
    </citation>
    <scope>NUCLEOTIDE SEQUENCE</scope>
    <source>
        <strain evidence="5">XY25</strain>
    </source>
</reference>
<dbReference type="CDD" id="cd00130">
    <property type="entry name" value="PAS"/>
    <property type="match status" value="3"/>
</dbReference>
<name>A0ABS9JZH0_9RHOO</name>
<dbReference type="PANTHER" id="PTHR46663">
    <property type="entry name" value="DIGUANYLATE CYCLASE DGCT-RELATED"/>
    <property type="match status" value="1"/>
</dbReference>
<dbReference type="Proteomes" id="UP001165384">
    <property type="component" value="Unassembled WGS sequence"/>
</dbReference>
<keyword evidence="6" id="KW-1185">Reference proteome</keyword>
<keyword evidence="1" id="KW-0472">Membrane</keyword>
<gene>
    <name evidence="5" type="ORF">LZ012_04770</name>
</gene>
<evidence type="ECO:0000256" key="1">
    <source>
        <dbReference type="SAM" id="Phobius"/>
    </source>
</evidence>
<protein>
    <submittedName>
        <fullName evidence="5">PAS domain S-box protein</fullName>
    </submittedName>
</protein>
<feature type="transmembrane region" description="Helical" evidence="1">
    <location>
        <begin position="253"/>
        <end position="278"/>
    </location>
</feature>
<comment type="caution">
    <text evidence="5">The sequence shown here is derived from an EMBL/GenBank/DDBJ whole genome shotgun (WGS) entry which is preliminary data.</text>
</comment>
<dbReference type="InterPro" id="IPR043128">
    <property type="entry name" value="Rev_trsase/Diguanyl_cyclase"/>
</dbReference>
<dbReference type="InterPro" id="IPR035965">
    <property type="entry name" value="PAS-like_dom_sf"/>
</dbReference>
<feature type="domain" description="PAS" evidence="2">
    <location>
        <begin position="571"/>
        <end position="618"/>
    </location>
</feature>
<dbReference type="SMART" id="SM00091">
    <property type="entry name" value="PAS"/>
    <property type="match status" value="3"/>
</dbReference>
<evidence type="ECO:0000259" key="3">
    <source>
        <dbReference type="PROSITE" id="PS50113"/>
    </source>
</evidence>
<feature type="domain" description="PAC" evidence="3">
    <location>
        <begin position="522"/>
        <end position="574"/>
    </location>
</feature>
<organism evidence="5 6">
    <name type="scientific">Dechloromonas hankyongensis</name>
    <dbReference type="NCBI Taxonomy" id="2908002"/>
    <lineage>
        <taxon>Bacteria</taxon>
        <taxon>Pseudomonadati</taxon>
        <taxon>Pseudomonadota</taxon>
        <taxon>Betaproteobacteria</taxon>
        <taxon>Rhodocyclales</taxon>
        <taxon>Azonexaceae</taxon>
        <taxon>Dechloromonas</taxon>
    </lineage>
</organism>
<accession>A0ABS9JZH0</accession>
<keyword evidence="1" id="KW-0812">Transmembrane</keyword>
<feature type="domain" description="GGDEF" evidence="4">
    <location>
        <begin position="728"/>
        <end position="862"/>
    </location>
</feature>
<dbReference type="Gene3D" id="3.30.70.270">
    <property type="match status" value="1"/>
</dbReference>